<protein>
    <submittedName>
        <fullName evidence="1">Unannotated protein</fullName>
    </submittedName>
</protein>
<dbReference type="AlphaFoldDB" id="A0A6J6HDX3"/>
<proteinExistence type="predicted"/>
<organism evidence="1">
    <name type="scientific">freshwater metagenome</name>
    <dbReference type="NCBI Taxonomy" id="449393"/>
    <lineage>
        <taxon>unclassified sequences</taxon>
        <taxon>metagenomes</taxon>
        <taxon>ecological metagenomes</taxon>
    </lineage>
</organism>
<gene>
    <name evidence="1" type="ORF">UFOPK1908_00078</name>
    <name evidence="2" type="ORF">UFOPK3576_00581</name>
</gene>
<reference evidence="1" key="1">
    <citation type="submission" date="2020-05" db="EMBL/GenBank/DDBJ databases">
        <authorList>
            <person name="Chiriac C."/>
            <person name="Salcher M."/>
            <person name="Ghai R."/>
            <person name="Kavagutti S V."/>
        </authorList>
    </citation>
    <scope>NUCLEOTIDE SEQUENCE</scope>
</reference>
<name>A0A6J6HDX3_9ZZZZ</name>
<accession>A0A6J6HDX3</accession>
<evidence type="ECO:0000313" key="2">
    <source>
        <dbReference type="EMBL" id="CAB4903042.1"/>
    </source>
</evidence>
<sequence length="91" mass="10036">MTDEVAGKWIKGAKDPCGSGPSCWYWTLDIVSKEGCPDGAYVNVNFLNGSTVVDDSIDSVNSIRSGQKARMQFWTYDRSVDEIEPTSVSCY</sequence>
<dbReference type="EMBL" id="CAFBMO010000016">
    <property type="protein sequence ID" value="CAB4903042.1"/>
    <property type="molecule type" value="Genomic_DNA"/>
</dbReference>
<evidence type="ECO:0000313" key="1">
    <source>
        <dbReference type="EMBL" id="CAB4611607.1"/>
    </source>
</evidence>
<dbReference type="EMBL" id="CAEZVB010000001">
    <property type="protein sequence ID" value="CAB4611607.1"/>
    <property type="molecule type" value="Genomic_DNA"/>
</dbReference>